<accession>A0A1M6LEB1</accession>
<name>A0A1M6LEB1_9FIRM</name>
<reference evidence="4" key="1">
    <citation type="submission" date="2016-11" db="EMBL/GenBank/DDBJ databases">
        <authorList>
            <person name="Varghese N."/>
            <person name="Submissions S."/>
        </authorList>
    </citation>
    <scope>NUCLEOTIDE SEQUENCE [LARGE SCALE GENOMIC DNA]</scope>
    <source>
        <strain evidence="4">DSM 17957</strain>
    </source>
</reference>
<dbReference type="EMBL" id="FQZV01000036">
    <property type="protein sequence ID" value="SHJ69508.1"/>
    <property type="molecule type" value="Genomic_DNA"/>
</dbReference>
<keyword evidence="1" id="KW-0812">Transmembrane</keyword>
<keyword evidence="1" id="KW-0472">Membrane</keyword>
<gene>
    <name evidence="3" type="ORF">SAMN02745975_02652</name>
</gene>
<evidence type="ECO:0000313" key="4">
    <source>
        <dbReference type="Proteomes" id="UP000184536"/>
    </source>
</evidence>
<evidence type="ECO:0000313" key="3">
    <source>
        <dbReference type="EMBL" id="SHJ69508.1"/>
    </source>
</evidence>
<dbReference type="AlphaFoldDB" id="A0A1M6LEB1"/>
<protein>
    <submittedName>
        <fullName evidence="3">Putative amidase domain-containing protein</fullName>
    </submittedName>
</protein>
<keyword evidence="4" id="KW-1185">Reference proteome</keyword>
<dbReference type="PANTHER" id="PTHR40032:SF1">
    <property type="entry name" value="EXPORTED PROTEIN"/>
    <property type="match status" value="1"/>
</dbReference>
<evidence type="ECO:0000256" key="1">
    <source>
        <dbReference type="SAM" id="Phobius"/>
    </source>
</evidence>
<dbReference type="RefSeq" id="WP_242946354.1">
    <property type="nucleotide sequence ID" value="NZ_FQZV01000036.1"/>
</dbReference>
<dbReference type="PANTHER" id="PTHR40032">
    <property type="entry name" value="EXPORTED PROTEIN-RELATED"/>
    <property type="match status" value="1"/>
</dbReference>
<feature type="transmembrane region" description="Helical" evidence="1">
    <location>
        <begin position="12"/>
        <end position="31"/>
    </location>
</feature>
<dbReference type="STRING" id="1121919.SAMN02745975_02652"/>
<dbReference type="Pfam" id="PF12671">
    <property type="entry name" value="Amidase_6"/>
    <property type="match status" value="1"/>
</dbReference>
<feature type="domain" description="Putative amidase" evidence="2">
    <location>
        <begin position="208"/>
        <end position="364"/>
    </location>
</feature>
<evidence type="ECO:0000259" key="2">
    <source>
        <dbReference type="Pfam" id="PF12671"/>
    </source>
</evidence>
<dbReference type="Proteomes" id="UP000184536">
    <property type="component" value="Unassembled WGS sequence"/>
</dbReference>
<dbReference type="InterPro" id="IPR024301">
    <property type="entry name" value="Amidase_6"/>
</dbReference>
<organism evidence="3 4">
    <name type="scientific">Geosporobacter subterraneus DSM 17957</name>
    <dbReference type="NCBI Taxonomy" id="1121919"/>
    <lineage>
        <taxon>Bacteria</taxon>
        <taxon>Bacillati</taxon>
        <taxon>Bacillota</taxon>
        <taxon>Clostridia</taxon>
        <taxon>Peptostreptococcales</taxon>
        <taxon>Thermotaleaceae</taxon>
        <taxon>Geosporobacter</taxon>
    </lineage>
</organism>
<keyword evidence="1" id="KW-1133">Transmembrane helix</keyword>
<proteinExistence type="predicted"/>
<sequence>MYLSIYRKKPLARLLLIFTVLAVLTSGGYYLNRLTQAVSAEVEEELEDVIMQIFIRRSQAMLQKDQTALETLYDQDTKLGIWALEFEKKKMKYLHDWADKQGVRFVNIGAKTVLRSVKEKESIYKCNLLVSTTYQYVYVDDPLTVNTFRIGTYHSLDMIKNENQQWLIRKEWYSDPFSNSLYLAQEKRENIREYILAQKPDPTPLMERRANAMTYADQYAGAAKESDFGYNKKYKNYNPYGGDCANYASQILYEGGKFKKTSAWNYEKGGSKAWVNAEAFKNYMLYSGRASLVAHGTYEKVYKAAYQLKPGDFVAYEKGGKVIHISVISGADTKGSVLVNSHNTDRYRVPWDLGWSDKGIKFWLVHVHF</sequence>